<keyword evidence="3" id="KW-1185">Reference proteome</keyword>
<sequence length="99" mass="9041">MKQSAVRTLGVAALGAAFAAVGAGSASAVAVPVDAVAGALPAGIALDSVTADALPAVQKAAGGLLDQQQRGGSELSAPGSNLLGGLPAGGLTGALPLGA</sequence>
<evidence type="ECO:0008006" key="4">
    <source>
        <dbReference type="Google" id="ProtNLM"/>
    </source>
</evidence>
<name>A0ABW0AXB9_9ACTN</name>
<proteinExistence type="predicted"/>
<evidence type="ECO:0000313" key="3">
    <source>
        <dbReference type="Proteomes" id="UP001596208"/>
    </source>
</evidence>
<evidence type="ECO:0000256" key="1">
    <source>
        <dbReference type="SAM" id="SignalP"/>
    </source>
</evidence>
<gene>
    <name evidence="2" type="ORF">ACFPRK_02800</name>
</gene>
<feature type="signal peptide" evidence="1">
    <location>
        <begin position="1"/>
        <end position="28"/>
    </location>
</feature>
<evidence type="ECO:0000313" key="2">
    <source>
        <dbReference type="EMBL" id="MFC5169534.1"/>
    </source>
</evidence>
<reference evidence="3" key="1">
    <citation type="journal article" date="2019" name="Int. J. Syst. Evol. Microbiol.">
        <title>The Global Catalogue of Microorganisms (GCM) 10K type strain sequencing project: providing services to taxonomists for standard genome sequencing and annotation.</title>
        <authorList>
            <consortium name="The Broad Institute Genomics Platform"/>
            <consortium name="The Broad Institute Genome Sequencing Center for Infectious Disease"/>
            <person name="Wu L."/>
            <person name="Ma J."/>
        </authorList>
    </citation>
    <scope>NUCLEOTIDE SEQUENCE [LARGE SCALE GENOMIC DNA]</scope>
    <source>
        <strain evidence="3">CGMCC 4.1721</strain>
    </source>
</reference>
<organism evidence="2 3">
    <name type="scientific">Streptomyces mutomycini</name>
    <dbReference type="NCBI Taxonomy" id="284036"/>
    <lineage>
        <taxon>Bacteria</taxon>
        <taxon>Bacillati</taxon>
        <taxon>Actinomycetota</taxon>
        <taxon>Actinomycetes</taxon>
        <taxon>Kitasatosporales</taxon>
        <taxon>Streptomycetaceae</taxon>
        <taxon>Streptomyces</taxon>
    </lineage>
</organism>
<dbReference type="RefSeq" id="WP_031096692.1">
    <property type="nucleotide sequence ID" value="NZ_JBFADZ010000007.1"/>
</dbReference>
<keyword evidence="1" id="KW-0732">Signal</keyword>
<feature type="chain" id="PRO_5045653197" description="ATP-binding protein" evidence="1">
    <location>
        <begin position="29"/>
        <end position="99"/>
    </location>
</feature>
<dbReference type="EMBL" id="JBHSKI010000001">
    <property type="protein sequence ID" value="MFC5169534.1"/>
    <property type="molecule type" value="Genomic_DNA"/>
</dbReference>
<accession>A0ABW0AXB9</accession>
<comment type="caution">
    <text evidence="2">The sequence shown here is derived from an EMBL/GenBank/DDBJ whole genome shotgun (WGS) entry which is preliminary data.</text>
</comment>
<protein>
    <recommendedName>
        <fullName evidence="4">ATP-binding protein</fullName>
    </recommendedName>
</protein>
<dbReference type="Proteomes" id="UP001596208">
    <property type="component" value="Unassembled WGS sequence"/>
</dbReference>